<evidence type="ECO:0008006" key="3">
    <source>
        <dbReference type="Google" id="ProtNLM"/>
    </source>
</evidence>
<dbReference type="RefSeq" id="WP_254575406.1">
    <property type="nucleotide sequence ID" value="NZ_CP100595.1"/>
</dbReference>
<protein>
    <recommendedName>
        <fullName evidence="3">Flagellar biosynthesis protein FlgE</fullName>
    </recommendedName>
</protein>
<dbReference type="EMBL" id="CP100595">
    <property type="protein sequence ID" value="UTJ05225.1"/>
    <property type="molecule type" value="Genomic_DNA"/>
</dbReference>
<organism evidence="1 2">
    <name type="scientific">Arcobacter roscoffensis</name>
    <dbReference type="NCBI Taxonomy" id="2961520"/>
    <lineage>
        <taxon>Bacteria</taxon>
        <taxon>Pseudomonadati</taxon>
        <taxon>Campylobacterota</taxon>
        <taxon>Epsilonproteobacteria</taxon>
        <taxon>Campylobacterales</taxon>
        <taxon>Arcobacteraceae</taxon>
        <taxon>Arcobacter</taxon>
    </lineage>
</organism>
<proteinExistence type="predicted"/>
<dbReference type="Proteomes" id="UP001060012">
    <property type="component" value="Chromosome"/>
</dbReference>
<evidence type="ECO:0000313" key="2">
    <source>
        <dbReference type="Proteomes" id="UP001060012"/>
    </source>
</evidence>
<name>A0ABY5E382_9BACT</name>
<sequence>MQITNSNSLNGMLAAQAQVTQTASNLAQVANITGDPATQEVTADFINSIVNQIPQVIAYEANAQGIITQQQVTDSLLDIKA</sequence>
<accession>A0ABY5E382</accession>
<reference evidence="1" key="1">
    <citation type="submission" date="2022-07" db="EMBL/GenBank/DDBJ databases">
        <title>Arcobacter roscoffensis sp. nov., a marine bacterium isolated from coastal seawater collected from Roscoff, France.</title>
        <authorList>
            <person name="Pascual J."/>
            <person name="Lepeaux C."/>
            <person name="Methner A."/>
            <person name="Overmann J."/>
        </authorList>
    </citation>
    <scope>NUCLEOTIDE SEQUENCE</scope>
    <source>
        <strain evidence="1">ARW1-2F2</strain>
    </source>
</reference>
<keyword evidence="2" id="KW-1185">Reference proteome</keyword>
<gene>
    <name evidence="1" type="ORF">NJU99_08060</name>
</gene>
<evidence type="ECO:0000313" key="1">
    <source>
        <dbReference type="EMBL" id="UTJ05225.1"/>
    </source>
</evidence>